<evidence type="ECO:0000256" key="6">
    <source>
        <dbReference type="ARBA" id="ARBA00022741"/>
    </source>
</evidence>
<dbReference type="Pfam" id="PF00989">
    <property type="entry name" value="PAS"/>
    <property type="match status" value="1"/>
</dbReference>
<dbReference type="Pfam" id="PF08446">
    <property type="entry name" value="PAS_2"/>
    <property type="match status" value="1"/>
</dbReference>
<evidence type="ECO:0000256" key="9">
    <source>
        <dbReference type="ARBA" id="ARBA00022991"/>
    </source>
</evidence>
<keyword evidence="2" id="KW-0600">Photoreceptor protein</keyword>
<dbReference type="Pfam" id="PF01590">
    <property type="entry name" value="GAF"/>
    <property type="match status" value="1"/>
</dbReference>
<evidence type="ECO:0000256" key="7">
    <source>
        <dbReference type="ARBA" id="ARBA00022777"/>
    </source>
</evidence>
<feature type="domain" description="Phytochrome chromophore attachment site" evidence="12">
    <location>
        <begin position="146"/>
        <end position="304"/>
    </location>
</feature>
<dbReference type="GO" id="GO:0000160">
    <property type="term" value="P:phosphorelay signal transduction system"/>
    <property type="evidence" value="ECO:0007669"/>
    <property type="project" value="UniProtKB-KW"/>
</dbReference>
<evidence type="ECO:0000256" key="2">
    <source>
        <dbReference type="ARBA" id="ARBA00022543"/>
    </source>
</evidence>
<dbReference type="InterPro" id="IPR035965">
    <property type="entry name" value="PAS-like_dom_sf"/>
</dbReference>
<dbReference type="SUPFAM" id="SSF55781">
    <property type="entry name" value="GAF domain-like"/>
    <property type="match status" value="2"/>
</dbReference>
<evidence type="ECO:0000259" key="13">
    <source>
        <dbReference type="PROSITE" id="PS50113"/>
    </source>
</evidence>
<dbReference type="InterPro" id="IPR000014">
    <property type="entry name" value="PAS"/>
</dbReference>
<keyword evidence="6" id="KW-0547">Nucleotide-binding</keyword>
<protein>
    <submittedName>
        <fullName evidence="14">GAF domain-containing protein</fullName>
    </submittedName>
</protein>
<keyword evidence="10" id="KW-0902">Two-component regulatory system</keyword>
<dbReference type="SUPFAM" id="SSF55785">
    <property type="entry name" value="PYP-like sensor domain (PAS domain)"/>
    <property type="match status" value="2"/>
</dbReference>
<dbReference type="InterPro" id="IPR013654">
    <property type="entry name" value="PAS_2"/>
</dbReference>
<evidence type="ECO:0000256" key="10">
    <source>
        <dbReference type="ARBA" id="ARBA00023012"/>
    </source>
</evidence>
<dbReference type="SMART" id="SM00065">
    <property type="entry name" value="GAF"/>
    <property type="match status" value="1"/>
</dbReference>
<dbReference type="InterPro" id="IPR029016">
    <property type="entry name" value="GAF-like_dom_sf"/>
</dbReference>
<proteinExistence type="predicted"/>
<evidence type="ECO:0000256" key="8">
    <source>
        <dbReference type="ARBA" id="ARBA00022840"/>
    </source>
</evidence>
<evidence type="ECO:0000256" key="11">
    <source>
        <dbReference type="ARBA" id="ARBA00023170"/>
    </source>
</evidence>
<evidence type="ECO:0000256" key="5">
    <source>
        <dbReference type="ARBA" id="ARBA00022679"/>
    </source>
</evidence>
<comment type="function">
    <text evidence="1">Regulatory photoreceptor which exists in two forms that are reversibly interconvertible by light: the Pr form that absorbs maximally in the red region of the spectrum and the Pfr form that absorbs maximally in the far-red region. Photoconversion of Pr to Pfr induces an array of morphogenic responses, whereas reconversion of Pfr to Pr cancels the induction of those responses. Pfr controls the expression of a number of nuclear genes including those encoding the small subunit of ribulose-bisphosphate carboxylase, chlorophyll A/B binding protein, protochlorophyllide reductase, rRNA, etc. It also controls the expression of its own gene(s) in a negative feedback fashion.</text>
</comment>
<evidence type="ECO:0000256" key="4">
    <source>
        <dbReference type="ARBA" id="ARBA00022606"/>
    </source>
</evidence>
<dbReference type="GO" id="GO:0009584">
    <property type="term" value="P:detection of visible light"/>
    <property type="evidence" value="ECO:0007669"/>
    <property type="project" value="InterPro"/>
</dbReference>
<keyword evidence="4" id="KW-0716">Sensory transduction</keyword>
<dbReference type="Gene3D" id="3.30.450.270">
    <property type="match status" value="1"/>
</dbReference>
<dbReference type="InterPro" id="IPR003018">
    <property type="entry name" value="GAF"/>
</dbReference>
<evidence type="ECO:0000256" key="1">
    <source>
        <dbReference type="ARBA" id="ARBA00002479"/>
    </source>
</evidence>
<organism evidence="14 15">
    <name type="scientific">Methylocystis rosea</name>
    <dbReference type="NCBI Taxonomy" id="173366"/>
    <lineage>
        <taxon>Bacteria</taxon>
        <taxon>Pseudomonadati</taxon>
        <taxon>Pseudomonadota</taxon>
        <taxon>Alphaproteobacteria</taxon>
        <taxon>Hyphomicrobiales</taxon>
        <taxon>Methylocystaceae</taxon>
        <taxon>Methylocystis</taxon>
    </lineage>
</organism>
<dbReference type="Gene3D" id="3.30.450.40">
    <property type="match status" value="1"/>
</dbReference>
<dbReference type="Gene3D" id="3.30.450.20">
    <property type="entry name" value="PAS domain"/>
    <property type="match status" value="2"/>
</dbReference>
<dbReference type="PROSITE" id="PS50046">
    <property type="entry name" value="PHYTOCHROME_2"/>
    <property type="match status" value="1"/>
</dbReference>
<dbReference type="Proteomes" id="UP000273982">
    <property type="component" value="Chromosome"/>
</dbReference>
<dbReference type="InterPro" id="IPR001294">
    <property type="entry name" value="Phytochrome"/>
</dbReference>
<dbReference type="InterPro" id="IPR013515">
    <property type="entry name" value="Phytochrome_cen-reg"/>
</dbReference>
<gene>
    <name evidence="14" type="ORF">EHO51_17115</name>
</gene>
<evidence type="ECO:0000313" key="15">
    <source>
        <dbReference type="Proteomes" id="UP000273982"/>
    </source>
</evidence>
<name>A0A3G8MAV4_9HYPH</name>
<dbReference type="PANTHER" id="PTHR43065:SF42">
    <property type="entry name" value="TWO-COMPONENT SENSOR PPRA"/>
    <property type="match status" value="1"/>
</dbReference>
<keyword evidence="9" id="KW-0157">Chromophore</keyword>
<dbReference type="InterPro" id="IPR013767">
    <property type="entry name" value="PAS_fold"/>
</dbReference>
<reference evidence="14 15" key="1">
    <citation type="submission" date="2018-11" db="EMBL/GenBank/DDBJ databases">
        <title>Genome squencing of methanotrophic bacteria isolated from alkaline groundwater in Korea.</title>
        <authorList>
            <person name="Nguyen L.N."/>
        </authorList>
    </citation>
    <scope>NUCLEOTIDE SEQUENCE [LARGE SCALE GENOMIC DNA]</scope>
    <source>
        <strain evidence="14 15">GW6</strain>
    </source>
</reference>
<dbReference type="Pfam" id="PF00360">
    <property type="entry name" value="PHY"/>
    <property type="match status" value="1"/>
</dbReference>
<dbReference type="KEGG" id="mros:EHO51_17115"/>
<dbReference type="InterPro" id="IPR043150">
    <property type="entry name" value="Phytochrome_PHY_sf"/>
</dbReference>
<keyword evidence="3" id="KW-0597">Phosphoprotein</keyword>
<dbReference type="EMBL" id="CP034086">
    <property type="protein sequence ID" value="AZG78312.1"/>
    <property type="molecule type" value="Genomic_DNA"/>
</dbReference>
<keyword evidence="8" id="KW-0067">ATP-binding</keyword>
<accession>A0A3G8MAV4</accession>
<dbReference type="PROSITE" id="PS50113">
    <property type="entry name" value="PAC"/>
    <property type="match status" value="1"/>
</dbReference>
<keyword evidence="11" id="KW-0675">Receptor</keyword>
<dbReference type="InterPro" id="IPR000700">
    <property type="entry name" value="PAS-assoc_C"/>
</dbReference>
<sequence>MTLDPAASPAFGQANLSNCEREQIHFAGSIQPHGALLAVRESDGVIVQESGNAASFLGYPQSLRGAHLRKLGGDLWSRSRLYLDRPVDAIPVAIRCAAGARAEPLNALLHRAPHGGLIVELENAGPPVDYTLAIQRGVDTILSSSTLRALCDACAGIFRDLTGYDRVMIYRFDDEGHGEVFSETKRPELEAFLGNRYPASDIPQIARRLYERNRVRLLADVGYTPSVLEPQFSPLTGEELDMSMCFLRSVSPIHLQYLKNMDVAATLVVSLMVGGELWGLISCHHYAPRLIHFEMRAVCELLAEVMGTRIAALESFAQGQAELSVRRLEQRMIESVTREGDWRGALFDRARSLLLPLNASGAALLFEGKTQTVGDVPGSEEIRALGQWLQKRLNDGVFATSALSSQEPAFASLTGVASGVIATRVSNEPDELLIWFRKERVRTVTWGGNPFKAPSDGDDPNELSPRRSFAQWHQVVEGTSDPWTAADRAAARLIGESVTDVVAQFRSLRILVAQDQLEHVLRQVHSSNQQIVVAAADGAVLEANSALNLLLGLQRPLRHLDELSAHFADPDEVEKRLRALRDSRTPWRGEAMLVDRIGDTRPIAVRADPVLASRDRILGYVILFTDLAERRAAEAARRNFRDNLLLSQRRLMRRIDSSAALAVENVMSSIIDNAQLAALEIADGLDTAGIPDTLESVRASVARAAEVLEQISVGGASTADERSASKSYGGKK</sequence>
<evidence type="ECO:0000259" key="12">
    <source>
        <dbReference type="PROSITE" id="PS50046"/>
    </source>
</evidence>
<evidence type="ECO:0000313" key="14">
    <source>
        <dbReference type="EMBL" id="AZG78312.1"/>
    </source>
</evidence>
<dbReference type="GO" id="GO:0016301">
    <property type="term" value="F:kinase activity"/>
    <property type="evidence" value="ECO:0007669"/>
    <property type="project" value="UniProtKB-KW"/>
</dbReference>
<dbReference type="GO" id="GO:0006355">
    <property type="term" value="P:regulation of DNA-templated transcription"/>
    <property type="evidence" value="ECO:0007669"/>
    <property type="project" value="InterPro"/>
</dbReference>
<dbReference type="InterPro" id="IPR016132">
    <property type="entry name" value="Phyto_chromo_attachment"/>
</dbReference>
<evidence type="ECO:0000256" key="3">
    <source>
        <dbReference type="ARBA" id="ARBA00022553"/>
    </source>
</evidence>
<dbReference type="PRINTS" id="PR01033">
    <property type="entry name" value="PHYTOCHROME"/>
</dbReference>
<dbReference type="GO" id="GO:0005524">
    <property type="term" value="F:ATP binding"/>
    <property type="evidence" value="ECO:0007669"/>
    <property type="project" value="UniProtKB-KW"/>
</dbReference>
<dbReference type="AlphaFoldDB" id="A0A3G8MAV4"/>
<keyword evidence="7" id="KW-0418">Kinase</keyword>
<dbReference type="PANTHER" id="PTHR43065">
    <property type="entry name" value="SENSOR HISTIDINE KINASE"/>
    <property type="match status" value="1"/>
</dbReference>
<keyword evidence="5" id="KW-0808">Transferase</keyword>
<dbReference type="CDD" id="cd00130">
    <property type="entry name" value="PAS"/>
    <property type="match status" value="1"/>
</dbReference>
<dbReference type="GO" id="GO:0009881">
    <property type="term" value="F:photoreceptor activity"/>
    <property type="evidence" value="ECO:0007669"/>
    <property type="project" value="UniProtKB-KW"/>
</dbReference>
<dbReference type="RefSeq" id="WP_124739861.1">
    <property type="nucleotide sequence ID" value="NZ_CP034086.1"/>
</dbReference>
<feature type="domain" description="PAC" evidence="13">
    <location>
        <begin position="587"/>
        <end position="639"/>
    </location>
</feature>